<proteinExistence type="predicted"/>
<protein>
    <submittedName>
        <fullName evidence="2">ATP diphosphatase</fullName>
    </submittedName>
</protein>
<dbReference type="InterPro" id="IPR048015">
    <property type="entry name" value="NTP-PPase_MazG-like_N"/>
</dbReference>
<dbReference type="InterPro" id="IPR004518">
    <property type="entry name" value="MazG-like_dom"/>
</dbReference>
<dbReference type="OrthoDB" id="9808939at2"/>
<feature type="domain" description="NTP pyrophosphohydrolase MazG-like" evidence="1">
    <location>
        <begin position="42"/>
        <end position="112"/>
    </location>
</feature>
<dbReference type="NCBIfam" id="TIGR00444">
    <property type="entry name" value="mazG"/>
    <property type="match status" value="1"/>
</dbReference>
<evidence type="ECO:0000313" key="3">
    <source>
        <dbReference type="Proteomes" id="UP000281975"/>
    </source>
</evidence>
<keyword evidence="3" id="KW-1185">Reference proteome</keyword>
<comment type="caution">
    <text evidence="2">The sequence shown here is derived from an EMBL/GenBank/DDBJ whole genome shotgun (WGS) entry which is preliminary data.</text>
</comment>
<dbReference type="CDD" id="cd11528">
    <property type="entry name" value="NTP-PPase_MazG_Nterm"/>
    <property type="match status" value="1"/>
</dbReference>
<dbReference type="GO" id="GO:0046047">
    <property type="term" value="P:TTP catabolic process"/>
    <property type="evidence" value="ECO:0007669"/>
    <property type="project" value="TreeGrafter"/>
</dbReference>
<gene>
    <name evidence="2" type="ORF">C7446_1253</name>
</gene>
<dbReference type="CDD" id="cd11529">
    <property type="entry name" value="NTP-PPase_MazG_Cterm"/>
    <property type="match status" value="1"/>
</dbReference>
<dbReference type="EMBL" id="RBIN01000003">
    <property type="protein sequence ID" value="RKR06311.1"/>
    <property type="molecule type" value="Genomic_DNA"/>
</dbReference>
<reference evidence="2 3" key="1">
    <citation type="submission" date="2018-10" db="EMBL/GenBank/DDBJ databases">
        <title>Genomic Encyclopedia of Type Strains, Phase IV (KMG-IV): sequencing the most valuable type-strain genomes for metagenomic binning, comparative biology and taxonomic classification.</title>
        <authorList>
            <person name="Goeker M."/>
        </authorList>
    </citation>
    <scope>NUCLEOTIDE SEQUENCE [LARGE SCALE GENOMIC DNA]</scope>
    <source>
        <strain evidence="2 3">DSM 23229</strain>
    </source>
</reference>
<dbReference type="InterPro" id="IPR011551">
    <property type="entry name" value="NTP_PyrPHydrolase_MazG"/>
</dbReference>
<feature type="domain" description="NTP pyrophosphohydrolase MazG-like" evidence="1">
    <location>
        <begin position="189"/>
        <end position="247"/>
    </location>
</feature>
<sequence length="298" mass="33895">MNELRSDDGEIKRHRLEDLLKLMAVLRDPQYGCPWDVQQHWDSIVPHTLEEAHEVADAIERRAFDELPGELADLLFQVVYYARFGEEEGRFDFHDIVHVLTAKMLARHPHVFPEGTLESRREGVAAEDVATDRVHARWETRKAEERVERAARSALDDVPLALPALSRANKLARRASRVGFDWPDYRGALAKVREELDELEVEIDRGHHSRSRDELGDLLFAVTNLARHLDIDPEQALRGTNSRFERRFRGVEEAFAANGNALSSASLDDLEACWQRVKQRERHEAGSADRGGGGSPAE</sequence>
<dbReference type="Pfam" id="PF03819">
    <property type="entry name" value="MazG"/>
    <property type="match status" value="2"/>
</dbReference>
<dbReference type="FunFam" id="1.10.287.1080:FF:000003">
    <property type="entry name" value="Nucleoside triphosphate pyrophosphohydrolase"/>
    <property type="match status" value="1"/>
</dbReference>
<dbReference type="GO" id="GO:0047429">
    <property type="term" value="F:nucleoside triphosphate diphosphatase activity"/>
    <property type="evidence" value="ECO:0007669"/>
    <property type="project" value="InterPro"/>
</dbReference>
<dbReference type="GO" id="GO:0046081">
    <property type="term" value="P:dUTP catabolic process"/>
    <property type="evidence" value="ECO:0007669"/>
    <property type="project" value="TreeGrafter"/>
</dbReference>
<organism evidence="2 3">
    <name type="scientific">Kushneria sinocarnis</name>
    <dbReference type="NCBI Taxonomy" id="595502"/>
    <lineage>
        <taxon>Bacteria</taxon>
        <taxon>Pseudomonadati</taxon>
        <taxon>Pseudomonadota</taxon>
        <taxon>Gammaproteobacteria</taxon>
        <taxon>Oceanospirillales</taxon>
        <taxon>Halomonadaceae</taxon>
        <taxon>Kushneria</taxon>
    </lineage>
</organism>
<dbReference type="AlphaFoldDB" id="A0A420WYU7"/>
<dbReference type="RefSeq" id="WP_121172229.1">
    <property type="nucleotide sequence ID" value="NZ_RBIN01000003.1"/>
</dbReference>
<dbReference type="PANTHER" id="PTHR30522:SF0">
    <property type="entry name" value="NUCLEOSIDE TRIPHOSPHATE PYROPHOSPHOHYDROLASE"/>
    <property type="match status" value="1"/>
</dbReference>
<evidence type="ECO:0000313" key="2">
    <source>
        <dbReference type="EMBL" id="RKR06311.1"/>
    </source>
</evidence>
<dbReference type="GO" id="GO:0006203">
    <property type="term" value="P:dGTP catabolic process"/>
    <property type="evidence" value="ECO:0007669"/>
    <property type="project" value="TreeGrafter"/>
</dbReference>
<dbReference type="Proteomes" id="UP000281975">
    <property type="component" value="Unassembled WGS sequence"/>
</dbReference>
<accession>A0A420WYU7</accession>
<dbReference type="GO" id="GO:0046076">
    <property type="term" value="P:dTTP catabolic process"/>
    <property type="evidence" value="ECO:0007669"/>
    <property type="project" value="TreeGrafter"/>
</dbReference>
<name>A0A420WYU7_9GAMM</name>
<dbReference type="InterPro" id="IPR048011">
    <property type="entry name" value="NTP-PPase_MazG-like_C"/>
</dbReference>
<dbReference type="GO" id="GO:0046052">
    <property type="term" value="P:UTP catabolic process"/>
    <property type="evidence" value="ECO:0007669"/>
    <property type="project" value="TreeGrafter"/>
</dbReference>
<dbReference type="PANTHER" id="PTHR30522">
    <property type="entry name" value="NUCLEOSIDE TRIPHOSPHATE PYROPHOSPHOHYDROLASE"/>
    <property type="match status" value="1"/>
</dbReference>
<dbReference type="Gene3D" id="1.10.287.1080">
    <property type="entry name" value="MazG-like"/>
    <property type="match status" value="2"/>
</dbReference>
<dbReference type="SUPFAM" id="SSF101386">
    <property type="entry name" value="all-alpha NTP pyrophosphatases"/>
    <property type="match status" value="2"/>
</dbReference>
<evidence type="ECO:0000259" key="1">
    <source>
        <dbReference type="Pfam" id="PF03819"/>
    </source>
</evidence>
<dbReference type="GO" id="GO:0046061">
    <property type="term" value="P:dATP catabolic process"/>
    <property type="evidence" value="ECO:0007669"/>
    <property type="project" value="TreeGrafter"/>
</dbReference>
<dbReference type="NCBIfam" id="NF007113">
    <property type="entry name" value="PRK09562.1"/>
    <property type="match status" value="1"/>
</dbReference>